<dbReference type="AlphaFoldDB" id="A0A1B6KVS3"/>
<proteinExistence type="predicted"/>
<evidence type="ECO:0000256" key="1">
    <source>
        <dbReference type="SAM" id="SignalP"/>
    </source>
</evidence>
<organism evidence="2">
    <name type="scientific">Graphocephala atropunctata</name>
    <dbReference type="NCBI Taxonomy" id="36148"/>
    <lineage>
        <taxon>Eukaryota</taxon>
        <taxon>Metazoa</taxon>
        <taxon>Ecdysozoa</taxon>
        <taxon>Arthropoda</taxon>
        <taxon>Hexapoda</taxon>
        <taxon>Insecta</taxon>
        <taxon>Pterygota</taxon>
        <taxon>Neoptera</taxon>
        <taxon>Paraneoptera</taxon>
        <taxon>Hemiptera</taxon>
        <taxon>Auchenorrhyncha</taxon>
        <taxon>Membracoidea</taxon>
        <taxon>Cicadellidae</taxon>
        <taxon>Cicadellinae</taxon>
        <taxon>Cicadellini</taxon>
        <taxon>Graphocephala</taxon>
    </lineage>
</organism>
<protein>
    <submittedName>
        <fullName evidence="2">Uncharacterized protein</fullName>
    </submittedName>
</protein>
<dbReference type="EMBL" id="GEBQ01024421">
    <property type="protein sequence ID" value="JAT15556.1"/>
    <property type="molecule type" value="Transcribed_RNA"/>
</dbReference>
<accession>A0A1B6KVS3</accession>
<reference evidence="2" key="1">
    <citation type="submission" date="2015-11" db="EMBL/GenBank/DDBJ databases">
        <title>De novo transcriptome assembly of four potential Pierce s Disease insect vectors from Arizona vineyards.</title>
        <authorList>
            <person name="Tassone E.E."/>
        </authorList>
    </citation>
    <scope>NUCLEOTIDE SEQUENCE</scope>
</reference>
<gene>
    <name evidence="2" type="ORF">g.52874</name>
</gene>
<evidence type="ECO:0000313" key="2">
    <source>
        <dbReference type="EMBL" id="JAT15556.1"/>
    </source>
</evidence>
<feature type="signal peptide" evidence="1">
    <location>
        <begin position="1"/>
        <end position="29"/>
    </location>
</feature>
<name>A0A1B6KVS3_9HEMI</name>
<sequence>CAAFSDFSCGSHFCYLIKLISSALVTVQAEDNNINMNRETCYRLRIPPPLACVTIKNRSLAVMRNTTSSGEMAKYSYEAREAYFTSKMNLDSCIQRGLRNTQEELGERIQDLLDCRDNLKS</sequence>
<feature type="chain" id="PRO_5008586913" evidence="1">
    <location>
        <begin position="30"/>
        <end position="121"/>
    </location>
</feature>
<feature type="non-terminal residue" evidence="2">
    <location>
        <position position="1"/>
    </location>
</feature>
<keyword evidence="1" id="KW-0732">Signal</keyword>